<proteinExistence type="predicted"/>
<dbReference type="AlphaFoldDB" id="A0ABD1VPL3"/>
<organism evidence="2 3">
    <name type="scientific">Forsythia ovata</name>
    <dbReference type="NCBI Taxonomy" id="205694"/>
    <lineage>
        <taxon>Eukaryota</taxon>
        <taxon>Viridiplantae</taxon>
        <taxon>Streptophyta</taxon>
        <taxon>Embryophyta</taxon>
        <taxon>Tracheophyta</taxon>
        <taxon>Spermatophyta</taxon>
        <taxon>Magnoliopsida</taxon>
        <taxon>eudicotyledons</taxon>
        <taxon>Gunneridae</taxon>
        <taxon>Pentapetalae</taxon>
        <taxon>asterids</taxon>
        <taxon>lamiids</taxon>
        <taxon>Lamiales</taxon>
        <taxon>Oleaceae</taxon>
        <taxon>Forsythieae</taxon>
        <taxon>Forsythia</taxon>
    </lineage>
</organism>
<protein>
    <submittedName>
        <fullName evidence="2">Uncharacterized protein</fullName>
    </submittedName>
</protein>
<evidence type="ECO:0000256" key="1">
    <source>
        <dbReference type="SAM" id="MobiDB-lite"/>
    </source>
</evidence>
<reference evidence="3" key="1">
    <citation type="submission" date="2024-07" db="EMBL/GenBank/DDBJ databases">
        <title>Two chromosome-level genome assemblies of Korean endemic species Abeliophyllum distichum and Forsythia ovata (Oleaceae).</title>
        <authorList>
            <person name="Jang H."/>
        </authorList>
    </citation>
    <scope>NUCLEOTIDE SEQUENCE [LARGE SCALE GENOMIC DNA]</scope>
</reference>
<keyword evidence="3" id="KW-1185">Reference proteome</keyword>
<evidence type="ECO:0000313" key="2">
    <source>
        <dbReference type="EMBL" id="KAL2538310.1"/>
    </source>
</evidence>
<dbReference type="Proteomes" id="UP001604277">
    <property type="component" value="Unassembled WGS sequence"/>
</dbReference>
<comment type="caution">
    <text evidence="2">The sequence shown here is derived from an EMBL/GenBank/DDBJ whole genome shotgun (WGS) entry which is preliminary data.</text>
</comment>
<dbReference type="EMBL" id="JBFOLJ010000005">
    <property type="protein sequence ID" value="KAL2538310.1"/>
    <property type="molecule type" value="Genomic_DNA"/>
</dbReference>
<name>A0ABD1VPL3_9LAMI</name>
<sequence>MVDATMELEAPRLIWAKLGYSSWMEQCGRVKFPGPATFTRGAGCHASTDDTPSRMPWDAHAAIATANNNLEAVNGLSKSNHRSSRPAHRTTSPSNRTTHEPTHD</sequence>
<feature type="region of interest" description="Disordered" evidence="1">
    <location>
        <begin position="74"/>
        <end position="104"/>
    </location>
</feature>
<evidence type="ECO:0000313" key="3">
    <source>
        <dbReference type="Proteomes" id="UP001604277"/>
    </source>
</evidence>
<feature type="compositionally biased region" description="Basic residues" evidence="1">
    <location>
        <begin position="79"/>
        <end position="88"/>
    </location>
</feature>
<accession>A0ABD1VPL3</accession>
<gene>
    <name evidence="2" type="ORF">Fot_19701</name>
</gene>